<proteinExistence type="predicted"/>
<dbReference type="RefSeq" id="YP_009274870.1">
    <property type="nucleotide sequence ID" value="NC_030920.1"/>
</dbReference>
<accession>A0A120HUP1</accession>
<reference evidence="1 2" key="1">
    <citation type="journal article" date="2016" name="Genome Announc.">
        <title>Complete Genome Sequence of Bacillus megaterium Bacteriophage Eldridge.</title>
        <authorList>
            <person name="Reveille A.M."/>
            <person name="Eldridge K.A."/>
            <person name="Temple L.M."/>
        </authorList>
    </citation>
    <scope>NUCLEOTIDE SEQUENCE [LARGE SCALE GENOMIC DNA]</scope>
</reference>
<evidence type="ECO:0000313" key="2">
    <source>
        <dbReference type="Proteomes" id="UP000204502"/>
    </source>
</evidence>
<protein>
    <submittedName>
        <fullName evidence="1">Uncharacterized protein</fullName>
    </submittedName>
</protein>
<dbReference type="EMBL" id="KU253712">
    <property type="protein sequence ID" value="AMB18746.1"/>
    <property type="molecule type" value="Genomic_DNA"/>
</dbReference>
<evidence type="ECO:0000313" key="1">
    <source>
        <dbReference type="EMBL" id="AMB18746.1"/>
    </source>
</evidence>
<dbReference type="GeneID" id="28801825"/>
<keyword evidence="2" id="KW-1185">Reference proteome</keyword>
<name>A0A120HUP1_9CAUD</name>
<gene>
    <name evidence="1" type="ORF">Eldridge_0166</name>
</gene>
<sequence length="52" mass="6271">MFIWSRDEKLIVLQHRIEMERVKTLFGLYGSYAKGEEKIKKLQNKMKKLEGK</sequence>
<dbReference type="Proteomes" id="UP000204502">
    <property type="component" value="Segment"/>
</dbReference>
<organism evidence="1 2">
    <name type="scientific">Bacillus phage Eldridge</name>
    <dbReference type="NCBI Taxonomy" id="1776293"/>
    <lineage>
        <taxon>Viruses</taxon>
        <taxon>Duplodnaviria</taxon>
        <taxon>Heunggongvirae</taxon>
        <taxon>Uroviricota</taxon>
        <taxon>Caudoviricetes</taxon>
        <taxon>Herelleviridae</taxon>
        <taxon>Bastillevirinae</taxon>
        <taxon>Eldridgevirus</taxon>
        <taxon>Eldridgevirus eldridge</taxon>
    </lineage>
</organism>
<dbReference type="KEGG" id="vg:28801825"/>